<name>A0A2P2IKT3_RHIMU</name>
<evidence type="ECO:0000313" key="1">
    <source>
        <dbReference type="EMBL" id="MBW81850.1"/>
    </source>
</evidence>
<proteinExistence type="predicted"/>
<reference evidence="1" key="1">
    <citation type="submission" date="2018-02" db="EMBL/GenBank/DDBJ databases">
        <title>Rhizophora mucronata_Transcriptome.</title>
        <authorList>
            <person name="Meera S.P."/>
            <person name="Sreeshan A."/>
            <person name="Augustine A."/>
        </authorList>
    </citation>
    <scope>NUCLEOTIDE SEQUENCE</scope>
    <source>
        <tissue evidence="1">Leaf</tissue>
    </source>
</reference>
<protein>
    <submittedName>
        <fullName evidence="1">Uncharacterized protein</fullName>
    </submittedName>
</protein>
<sequence length="22" mass="2526">MLVVIQILFLGQWRSLNLVGII</sequence>
<dbReference type="EMBL" id="GGEC01001367">
    <property type="protein sequence ID" value="MBW81850.1"/>
    <property type="molecule type" value="Transcribed_RNA"/>
</dbReference>
<organism evidence="1">
    <name type="scientific">Rhizophora mucronata</name>
    <name type="common">Asiatic mangrove</name>
    <dbReference type="NCBI Taxonomy" id="61149"/>
    <lineage>
        <taxon>Eukaryota</taxon>
        <taxon>Viridiplantae</taxon>
        <taxon>Streptophyta</taxon>
        <taxon>Embryophyta</taxon>
        <taxon>Tracheophyta</taxon>
        <taxon>Spermatophyta</taxon>
        <taxon>Magnoliopsida</taxon>
        <taxon>eudicotyledons</taxon>
        <taxon>Gunneridae</taxon>
        <taxon>Pentapetalae</taxon>
        <taxon>rosids</taxon>
        <taxon>fabids</taxon>
        <taxon>Malpighiales</taxon>
        <taxon>Rhizophoraceae</taxon>
        <taxon>Rhizophora</taxon>
    </lineage>
</organism>
<dbReference type="AlphaFoldDB" id="A0A2P2IKT3"/>
<accession>A0A2P2IKT3</accession>